<keyword evidence="4 10" id="KW-0004">4Fe-4S</keyword>
<keyword evidence="8 10" id="KW-0408">Iron</keyword>
<feature type="compositionally biased region" description="Basic and acidic residues" evidence="11">
    <location>
        <begin position="254"/>
        <end position="272"/>
    </location>
</feature>
<evidence type="ECO:0000256" key="5">
    <source>
        <dbReference type="ARBA" id="ARBA00022691"/>
    </source>
</evidence>
<dbReference type="PROSITE" id="PS51918">
    <property type="entry name" value="RADICAL_SAM"/>
    <property type="match status" value="1"/>
</dbReference>
<dbReference type="Proteomes" id="UP001141950">
    <property type="component" value="Unassembled WGS sequence"/>
</dbReference>
<evidence type="ECO:0000259" key="12">
    <source>
        <dbReference type="PROSITE" id="PS51918"/>
    </source>
</evidence>
<keyword evidence="5 10" id="KW-0949">S-adenosyl-L-methionine</keyword>
<proteinExistence type="inferred from homology"/>
<evidence type="ECO:0000256" key="3">
    <source>
        <dbReference type="ARBA" id="ARBA00021356"/>
    </source>
</evidence>
<comment type="caution">
    <text evidence="13">The sequence shown here is derived from an EMBL/GenBank/DDBJ whole genome shotgun (WGS) entry which is preliminary data.</text>
</comment>
<dbReference type="SUPFAM" id="SSF102114">
    <property type="entry name" value="Radical SAM enzymes"/>
    <property type="match status" value="1"/>
</dbReference>
<dbReference type="RefSeq" id="WP_257444832.1">
    <property type="nucleotide sequence ID" value="NZ_JANIPJ010000005.1"/>
</dbReference>
<gene>
    <name evidence="13" type="primary">pflA</name>
    <name evidence="13" type="ORF">NQZ67_09195</name>
</gene>
<comment type="similarity">
    <text evidence="2 10">Belongs to the organic radical-activating enzymes family.</text>
</comment>
<evidence type="ECO:0000256" key="4">
    <source>
        <dbReference type="ARBA" id="ARBA00022485"/>
    </source>
</evidence>
<dbReference type="PANTHER" id="PTHR30352:SF5">
    <property type="entry name" value="PYRUVATE FORMATE-LYASE 1-ACTIVATING ENZYME"/>
    <property type="match status" value="1"/>
</dbReference>
<evidence type="ECO:0000256" key="2">
    <source>
        <dbReference type="ARBA" id="ARBA00009777"/>
    </source>
</evidence>
<evidence type="ECO:0000256" key="7">
    <source>
        <dbReference type="ARBA" id="ARBA00023002"/>
    </source>
</evidence>
<comment type="cofactor">
    <cofactor evidence="10">
        <name>[4Fe-4S] cluster</name>
        <dbReference type="ChEBI" id="CHEBI:49883"/>
    </cofactor>
    <text evidence="10">Binds 1 [4Fe-4S] cluster. The cluster is coordinated with 3 cysteines and an exchangeable S-adenosyl-L-methionine.</text>
</comment>
<dbReference type="InterPro" id="IPR058240">
    <property type="entry name" value="rSAM_sf"/>
</dbReference>
<keyword evidence="9 10" id="KW-0411">Iron-sulfur</keyword>
<protein>
    <recommendedName>
        <fullName evidence="3 10">Pyruvate formate-lyase-activating enzyme</fullName>
        <ecNumber evidence="10">1.97.1.4</ecNumber>
    </recommendedName>
</protein>
<dbReference type="InterPro" id="IPR007197">
    <property type="entry name" value="rSAM"/>
</dbReference>
<dbReference type="GO" id="GO:0051539">
    <property type="term" value="F:4 iron, 4 sulfur cluster binding"/>
    <property type="evidence" value="ECO:0007669"/>
    <property type="project" value="UniProtKB-UniRule"/>
</dbReference>
<feature type="region of interest" description="Disordered" evidence="11">
    <location>
        <begin position="236"/>
        <end position="272"/>
    </location>
</feature>
<evidence type="ECO:0000256" key="6">
    <source>
        <dbReference type="ARBA" id="ARBA00022723"/>
    </source>
</evidence>
<dbReference type="PIRSF" id="PIRSF000371">
    <property type="entry name" value="PFL_act_enz"/>
    <property type="match status" value="1"/>
</dbReference>
<comment type="subcellular location">
    <subcellularLocation>
        <location evidence="10">Cytoplasm</location>
    </subcellularLocation>
</comment>
<dbReference type="SFLD" id="SFLDS00029">
    <property type="entry name" value="Radical_SAM"/>
    <property type="match status" value="1"/>
</dbReference>
<organism evidence="13 14">
    <name type="scientific">Paenibacillus soyae</name>
    <dbReference type="NCBI Taxonomy" id="2969249"/>
    <lineage>
        <taxon>Bacteria</taxon>
        <taxon>Bacillati</taxon>
        <taxon>Bacillota</taxon>
        <taxon>Bacilli</taxon>
        <taxon>Bacillales</taxon>
        <taxon>Paenibacillaceae</taxon>
        <taxon>Paenibacillus</taxon>
    </lineage>
</organism>
<keyword evidence="13" id="KW-0670">Pyruvate</keyword>
<dbReference type="EMBL" id="JANIPJ010000005">
    <property type="protein sequence ID" value="MCR2804051.1"/>
    <property type="molecule type" value="Genomic_DNA"/>
</dbReference>
<evidence type="ECO:0000256" key="1">
    <source>
        <dbReference type="ARBA" id="ARBA00003141"/>
    </source>
</evidence>
<keyword evidence="6 10" id="KW-0479">Metal-binding</keyword>
<sequence length="272" mass="30649">MKGRIHSMDTFGTVDGPGIRFVLFMQGCALQCQFCHNPDTWDTSGGRQVTVEDILREIEPYLPYYKGSGGGITVTGGEPTLQAPFVAELFKACKERFGLHTTLDSSGFCESSHMHELMAYTDLVLLDLKQMNREKHVALTSQPNDRIVAFAKWLSEHRKPVWIRHVLIPGVTDGQADLQALGGFMGTLTNIEKFELLPYHRMGVYKWQQLGREYPLEGVPTPTDREVERAKQWIEAARQHPGEPLRSSVRSPRLTREDDRIHGSDSSDHATA</sequence>
<dbReference type="NCBIfam" id="TIGR02493">
    <property type="entry name" value="PFLA"/>
    <property type="match status" value="1"/>
</dbReference>
<evidence type="ECO:0000256" key="11">
    <source>
        <dbReference type="SAM" id="MobiDB-lite"/>
    </source>
</evidence>
<evidence type="ECO:0000313" key="14">
    <source>
        <dbReference type="Proteomes" id="UP001141950"/>
    </source>
</evidence>
<keyword evidence="10" id="KW-0963">Cytoplasm</keyword>
<keyword evidence="7 10" id="KW-0560">Oxidoreductase</keyword>
<dbReference type="InterPro" id="IPR001989">
    <property type="entry name" value="Radical_activat_CS"/>
</dbReference>
<evidence type="ECO:0000256" key="8">
    <source>
        <dbReference type="ARBA" id="ARBA00023004"/>
    </source>
</evidence>
<dbReference type="PROSITE" id="PS01087">
    <property type="entry name" value="RADICAL_ACTIVATING"/>
    <property type="match status" value="1"/>
</dbReference>
<dbReference type="Gene3D" id="3.20.20.70">
    <property type="entry name" value="Aldolase class I"/>
    <property type="match status" value="1"/>
</dbReference>
<reference evidence="13" key="1">
    <citation type="submission" date="2022-08" db="EMBL/GenBank/DDBJ databases">
        <title>The genomic sequence of strain Paenibacillus sp. SCIV0701.</title>
        <authorList>
            <person name="Zhao H."/>
        </authorList>
    </citation>
    <scope>NUCLEOTIDE SEQUENCE</scope>
    <source>
        <strain evidence="13">SCIV0701</strain>
    </source>
</reference>
<dbReference type="GO" id="GO:0043365">
    <property type="term" value="F:[formate-C-acetyltransferase]-activating enzyme activity"/>
    <property type="evidence" value="ECO:0007669"/>
    <property type="project" value="UniProtKB-UniRule"/>
</dbReference>
<accession>A0A9X2S8H4</accession>
<name>A0A9X2S8H4_9BACL</name>
<evidence type="ECO:0000256" key="9">
    <source>
        <dbReference type="ARBA" id="ARBA00023014"/>
    </source>
</evidence>
<dbReference type="EC" id="1.97.1.4" evidence="10"/>
<dbReference type="Pfam" id="PF04055">
    <property type="entry name" value="Radical_SAM"/>
    <property type="match status" value="1"/>
</dbReference>
<dbReference type="AlphaFoldDB" id="A0A9X2S8H4"/>
<feature type="domain" description="Radical SAM core" evidence="12">
    <location>
        <begin position="14"/>
        <end position="243"/>
    </location>
</feature>
<dbReference type="SFLD" id="SFLDG01066">
    <property type="entry name" value="organic_radical-activating_enz"/>
    <property type="match status" value="1"/>
</dbReference>
<evidence type="ECO:0000313" key="13">
    <source>
        <dbReference type="EMBL" id="MCR2804051.1"/>
    </source>
</evidence>
<keyword evidence="14" id="KW-1185">Reference proteome</keyword>
<dbReference type="InterPro" id="IPR012838">
    <property type="entry name" value="PFL1_activating"/>
</dbReference>
<comment type="catalytic activity">
    <reaction evidence="10">
        <text>glycyl-[formate C-acetyltransferase] + reduced [flavodoxin] + S-adenosyl-L-methionine = glycin-2-yl radical-[formate C-acetyltransferase] + semiquinone [flavodoxin] + 5'-deoxyadenosine + L-methionine + H(+)</text>
        <dbReference type="Rhea" id="RHEA:19225"/>
        <dbReference type="Rhea" id="RHEA-COMP:10622"/>
        <dbReference type="Rhea" id="RHEA-COMP:12190"/>
        <dbReference type="Rhea" id="RHEA-COMP:12191"/>
        <dbReference type="Rhea" id="RHEA-COMP:14480"/>
        <dbReference type="ChEBI" id="CHEBI:15378"/>
        <dbReference type="ChEBI" id="CHEBI:17319"/>
        <dbReference type="ChEBI" id="CHEBI:29947"/>
        <dbReference type="ChEBI" id="CHEBI:32722"/>
        <dbReference type="ChEBI" id="CHEBI:57618"/>
        <dbReference type="ChEBI" id="CHEBI:57844"/>
        <dbReference type="ChEBI" id="CHEBI:59789"/>
        <dbReference type="ChEBI" id="CHEBI:140311"/>
        <dbReference type="EC" id="1.97.1.4"/>
    </reaction>
</comment>
<dbReference type="InterPro" id="IPR034457">
    <property type="entry name" value="Organic_radical-activating"/>
</dbReference>
<evidence type="ECO:0000256" key="10">
    <source>
        <dbReference type="RuleBase" id="RU362053"/>
    </source>
</evidence>
<dbReference type="PANTHER" id="PTHR30352">
    <property type="entry name" value="PYRUVATE FORMATE-LYASE-ACTIVATING ENZYME"/>
    <property type="match status" value="1"/>
</dbReference>
<dbReference type="GO" id="GO:0005737">
    <property type="term" value="C:cytoplasm"/>
    <property type="evidence" value="ECO:0007669"/>
    <property type="project" value="UniProtKB-SubCell"/>
</dbReference>
<comment type="function">
    <text evidence="1 10">Activation of pyruvate formate-lyase under anaerobic conditions by generation of an organic free radical, using S-adenosylmethionine and reduced flavodoxin as cosubstrates to produce 5'-deoxy-adenosine.</text>
</comment>
<dbReference type="CDD" id="cd01335">
    <property type="entry name" value="Radical_SAM"/>
    <property type="match status" value="1"/>
</dbReference>
<dbReference type="GO" id="GO:0046872">
    <property type="term" value="F:metal ion binding"/>
    <property type="evidence" value="ECO:0007669"/>
    <property type="project" value="UniProtKB-UniRule"/>
</dbReference>
<dbReference type="InterPro" id="IPR012839">
    <property type="entry name" value="Organic_radical_activase"/>
</dbReference>
<dbReference type="InterPro" id="IPR013785">
    <property type="entry name" value="Aldolase_TIM"/>
</dbReference>